<feature type="transmembrane region" description="Helical" evidence="1">
    <location>
        <begin position="153"/>
        <end position="186"/>
    </location>
</feature>
<dbReference type="AlphaFoldDB" id="A0A2T3FJY4"/>
<gene>
    <name evidence="2" type="ORF">C7U54_14065</name>
</gene>
<keyword evidence="1" id="KW-0472">Membrane</keyword>
<dbReference type="Proteomes" id="UP000240974">
    <property type="component" value="Unassembled WGS sequence"/>
</dbReference>
<accession>A0A2T3FJY4</accession>
<evidence type="ECO:0000313" key="3">
    <source>
        <dbReference type="Proteomes" id="UP000240974"/>
    </source>
</evidence>
<proteinExistence type="predicted"/>
<evidence type="ECO:0000256" key="1">
    <source>
        <dbReference type="SAM" id="Phobius"/>
    </source>
</evidence>
<comment type="caution">
    <text evidence="2">The sequence shown here is derived from an EMBL/GenBank/DDBJ whole genome shotgun (WGS) entry which is preliminary data.</text>
</comment>
<keyword evidence="3" id="KW-1185">Reference proteome</keyword>
<dbReference type="EMBL" id="PYLQ01000034">
    <property type="protein sequence ID" value="PST35560.1"/>
    <property type="molecule type" value="Genomic_DNA"/>
</dbReference>
<name>A0A2T3FJY4_9FIRM</name>
<evidence type="ECO:0000313" key="2">
    <source>
        <dbReference type="EMBL" id="PST35560.1"/>
    </source>
</evidence>
<protein>
    <submittedName>
        <fullName evidence="2">Uncharacterized protein</fullName>
    </submittedName>
</protein>
<feature type="transmembrane region" description="Helical" evidence="1">
    <location>
        <begin position="12"/>
        <end position="35"/>
    </location>
</feature>
<reference evidence="2 3" key="1">
    <citation type="journal article" date="2019" name="Int. J. Syst. Evol. Microbiol.">
        <title>Faecalibacillus intestinalis gen. nov., sp. nov. and Faecalibacillus faecis sp. nov., isolated from human faeces.</title>
        <authorList>
            <person name="Seo B."/>
            <person name="Jeon K."/>
            <person name="Baek I."/>
            <person name="Lee Y.M."/>
            <person name="Baek K."/>
            <person name="Ko G."/>
        </authorList>
    </citation>
    <scope>NUCLEOTIDE SEQUENCE [LARGE SCALE GENOMIC DNA]</scope>
    <source>
        <strain evidence="2 3">SNUG30099</strain>
    </source>
</reference>
<keyword evidence="1" id="KW-1133">Transmembrane helix</keyword>
<dbReference type="RefSeq" id="WP_107030684.1">
    <property type="nucleotide sequence ID" value="NZ_PYLQ01000034.1"/>
</dbReference>
<keyword evidence="1" id="KW-0812">Transmembrane</keyword>
<organism evidence="2 3">
    <name type="scientific">Faecalibacillus intestinalis</name>
    <dbReference type="NCBI Taxonomy" id="1982626"/>
    <lineage>
        <taxon>Bacteria</taxon>
        <taxon>Bacillati</taxon>
        <taxon>Bacillota</taxon>
        <taxon>Erysipelotrichia</taxon>
        <taxon>Erysipelotrichales</taxon>
        <taxon>Coprobacillaceae</taxon>
        <taxon>Faecalibacillus</taxon>
    </lineage>
</organism>
<sequence length="214" mass="25002">MDEAIGKLGLYDFFGVLLTGLIMMIGIVGLGIYDINLFNPFGSSESIMIIIFILLSYLVGLIIKEITSIIDNKFLKYRSKATSCFLNDTVIKNKLELEAFKKMADDILGERENTKYSSTEHMYVFQHCKTYLEVNDRNEKAERINSQYAMNRSLAFISFIYAFIFLLFSQMFLVILFIFLGLMFLYQTKKCATYRVRVVLRQYRMLTMKDENNR</sequence>
<feature type="transmembrane region" description="Helical" evidence="1">
    <location>
        <begin position="47"/>
        <end position="70"/>
    </location>
</feature>